<keyword evidence="4" id="KW-0539">Nucleus</keyword>
<dbReference type="GO" id="GO:0005200">
    <property type="term" value="F:structural constituent of cytoskeleton"/>
    <property type="evidence" value="ECO:0007669"/>
    <property type="project" value="TreeGrafter"/>
</dbReference>
<keyword evidence="3 6" id="KW-0175">Coiled coil</keyword>
<evidence type="ECO:0000256" key="3">
    <source>
        <dbReference type="ARBA" id="ARBA00023054"/>
    </source>
</evidence>
<comment type="similarity">
    <text evidence="5">Belongs to the intermediate filament family.</text>
</comment>
<dbReference type="PROSITE" id="PS00226">
    <property type="entry name" value="IF_ROD_1"/>
    <property type="match status" value="1"/>
</dbReference>
<dbReference type="GO" id="GO:0006998">
    <property type="term" value="P:nuclear envelope organization"/>
    <property type="evidence" value="ECO:0007669"/>
    <property type="project" value="TreeGrafter"/>
</dbReference>
<dbReference type="PANTHER" id="PTHR45721">
    <property type="entry name" value="LAMIN DM0-RELATED"/>
    <property type="match status" value="1"/>
</dbReference>
<dbReference type="OMA" id="QAGEKCA"/>
<evidence type="ECO:0000313" key="10">
    <source>
        <dbReference type="Proteomes" id="UP000085678"/>
    </source>
</evidence>
<dbReference type="InParanoid" id="A0A1S3GYJ9"/>
<dbReference type="GO" id="GO:0031507">
    <property type="term" value="P:heterochromatin formation"/>
    <property type="evidence" value="ECO:0007669"/>
    <property type="project" value="TreeGrafter"/>
</dbReference>
<feature type="domain" description="LTD" evidence="8">
    <location>
        <begin position="443"/>
        <end position="567"/>
    </location>
</feature>
<dbReference type="InterPro" id="IPR001322">
    <property type="entry name" value="Lamin_tail_dom"/>
</dbReference>
<feature type="compositionally biased region" description="Low complexity" evidence="7">
    <location>
        <begin position="435"/>
        <end position="450"/>
    </location>
</feature>
<dbReference type="PANTHER" id="PTHR45721:SF11">
    <property type="entry name" value="LAMIN DM0-RELATED"/>
    <property type="match status" value="1"/>
</dbReference>
<evidence type="ECO:0000313" key="11">
    <source>
        <dbReference type="RefSeq" id="XP_013378742.1"/>
    </source>
</evidence>
<keyword evidence="2 5" id="KW-0403">Intermediate filament</keyword>
<sequence length="599" mass="68539">MSTRSVKKTVTTTTTSRESTGSATSTPAAQVRSPSGRPPSPARISRLQEKEELVHLNDRLANYIDKVRSLESENSRLMVQVRSFEETTHREVTNIKALYESELRDARKLLDETSKEKAKLQIDVGKYKAEAEEWMVKCTKKERELAAANKKLADLEAKLKELESLAADAQARAKAAEGERAGLKGEISNLERQLAQAKKQLEEETLLRVDLENRVQSLKEELAFNAQIHTQELNETRSRSEMHLEEIDGRVQQEYENKLADALREFREQQEVYTRMHQEEIETMYETKLNDLRVLAERNDNLASAAREEMRTYRKKVDEMSAQLSRLQNQNTILEARIKELEAQLAKEQEDFSIALSAREKEIAQLRIQMEEQMQEYGELMNIKIALDLEIAAYRKLLEGEEERLNISMSSQEETPRRAVARKRKRDTDESEYTQFSQSSSSSGFASQSSAKGGIEISEVDQEGKFIKITNPTEKDVHLGGWQLKHVAGDQETTHKFHRSLNLKVGATTTVWSADNDEVTHHPPDDLKMKSQRWFIADNMRTALLNPQGEILQVIPDTEMAWREMKKSVVHTTREYKGRRIAGDSGVEGGQKEKECIVM</sequence>
<comment type="subcellular location">
    <subcellularLocation>
        <location evidence="1">Nucleus</location>
    </subcellularLocation>
</comment>
<dbReference type="STRING" id="7574.A0A1S3GYJ9"/>
<dbReference type="SUPFAM" id="SSF74853">
    <property type="entry name" value="Lamin A/C globular tail domain"/>
    <property type="match status" value="1"/>
</dbReference>
<organism evidence="10 11">
    <name type="scientific">Lingula anatina</name>
    <name type="common">Brachiopod</name>
    <name type="synonym">Lingula unguis</name>
    <dbReference type="NCBI Taxonomy" id="7574"/>
    <lineage>
        <taxon>Eukaryota</taxon>
        <taxon>Metazoa</taxon>
        <taxon>Spiralia</taxon>
        <taxon>Lophotrochozoa</taxon>
        <taxon>Brachiopoda</taxon>
        <taxon>Linguliformea</taxon>
        <taxon>Lingulata</taxon>
        <taxon>Lingulida</taxon>
        <taxon>Linguloidea</taxon>
        <taxon>Lingulidae</taxon>
        <taxon>Lingula</taxon>
    </lineage>
</organism>
<reference evidence="11" key="1">
    <citation type="submission" date="2025-08" db="UniProtKB">
        <authorList>
            <consortium name="RefSeq"/>
        </authorList>
    </citation>
    <scope>IDENTIFICATION</scope>
    <source>
        <tissue evidence="11">Gonads</tissue>
    </source>
</reference>
<feature type="compositionally biased region" description="Low complexity" evidence="7">
    <location>
        <begin position="1"/>
        <end position="26"/>
    </location>
</feature>
<evidence type="ECO:0000256" key="4">
    <source>
        <dbReference type="ARBA" id="ARBA00023242"/>
    </source>
</evidence>
<feature type="coiled-coil region" evidence="6">
    <location>
        <begin position="46"/>
        <end position="221"/>
    </location>
</feature>
<dbReference type="GO" id="GO:0051664">
    <property type="term" value="P:nuclear pore localization"/>
    <property type="evidence" value="ECO:0007669"/>
    <property type="project" value="TreeGrafter"/>
</dbReference>
<keyword evidence="10" id="KW-1185">Reference proteome</keyword>
<feature type="region of interest" description="Disordered" evidence="7">
    <location>
        <begin position="1"/>
        <end position="44"/>
    </location>
</feature>
<dbReference type="GO" id="GO:0090435">
    <property type="term" value="P:protein localization to nuclear envelope"/>
    <property type="evidence" value="ECO:0007669"/>
    <property type="project" value="TreeGrafter"/>
</dbReference>
<gene>
    <name evidence="11" type="primary">LOC106150457</name>
</gene>
<dbReference type="KEGG" id="lak:106150457"/>
<dbReference type="GO" id="GO:0007097">
    <property type="term" value="P:nuclear migration"/>
    <property type="evidence" value="ECO:0007669"/>
    <property type="project" value="TreeGrafter"/>
</dbReference>
<evidence type="ECO:0000256" key="5">
    <source>
        <dbReference type="RuleBase" id="RU000685"/>
    </source>
</evidence>
<dbReference type="GeneID" id="106150457"/>
<evidence type="ECO:0000256" key="2">
    <source>
        <dbReference type="ARBA" id="ARBA00022754"/>
    </source>
</evidence>
<dbReference type="InterPro" id="IPR018039">
    <property type="entry name" value="IF_conserved"/>
</dbReference>
<dbReference type="Gene3D" id="1.20.5.1160">
    <property type="entry name" value="Vasodilator-stimulated phosphoprotein"/>
    <property type="match status" value="2"/>
</dbReference>
<dbReference type="Gene3D" id="2.60.40.1260">
    <property type="entry name" value="Lamin Tail domain"/>
    <property type="match status" value="1"/>
</dbReference>
<evidence type="ECO:0000259" key="8">
    <source>
        <dbReference type="PROSITE" id="PS51841"/>
    </source>
</evidence>
<dbReference type="Proteomes" id="UP000085678">
    <property type="component" value="Unplaced"/>
</dbReference>
<feature type="domain" description="IF rod" evidence="9">
    <location>
        <begin position="49"/>
        <end position="405"/>
    </location>
</feature>
<evidence type="ECO:0000256" key="6">
    <source>
        <dbReference type="SAM" id="Coils"/>
    </source>
</evidence>
<name>A0A1S3GYJ9_LINAN</name>
<dbReference type="Pfam" id="PF00038">
    <property type="entry name" value="Filament"/>
    <property type="match status" value="1"/>
</dbReference>
<evidence type="ECO:0000256" key="1">
    <source>
        <dbReference type="ARBA" id="ARBA00004123"/>
    </source>
</evidence>
<dbReference type="GO" id="GO:0005652">
    <property type="term" value="C:nuclear lamina"/>
    <property type="evidence" value="ECO:0007669"/>
    <property type="project" value="TreeGrafter"/>
</dbReference>
<dbReference type="AlphaFoldDB" id="A0A1S3GYJ9"/>
<dbReference type="Gene3D" id="1.20.5.170">
    <property type="match status" value="1"/>
</dbReference>
<dbReference type="FunCoup" id="A0A1S3GYJ9">
    <property type="interactions" value="1874"/>
</dbReference>
<dbReference type="PROSITE" id="PS51841">
    <property type="entry name" value="LTD"/>
    <property type="match status" value="1"/>
</dbReference>
<dbReference type="InterPro" id="IPR039008">
    <property type="entry name" value="IF_rod_dom"/>
</dbReference>
<feature type="region of interest" description="Disordered" evidence="7">
    <location>
        <begin position="407"/>
        <end position="450"/>
    </location>
</feature>
<dbReference type="SMART" id="SM01391">
    <property type="entry name" value="Filament"/>
    <property type="match status" value="1"/>
</dbReference>
<dbReference type="RefSeq" id="XP_013378742.1">
    <property type="nucleotide sequence ID" value="XM_013523288.1"/>
</dbReference>
<dbReference type="OrthoDB" id="102442at2759"/>
<protein>
    <submittedName>
        <fullName evidence="11">Lamin-B1 isoform X1</fullName>
    </submittedName>
</protein>
<proteinExistence type="inferred from homology"/>
<accession>A0A1S3GYJ9</accession>
<evidence type="ECO:0000259" key="9">
    <source>
        <dbReference type="PROSITE" id="PS51842"/>
    </source>
</evidence>
<dbReference type="InterPro" id="IPR036415">
    <property type="entry name" value="Lamin_tail_dom_sf"/>
</dbReference>
<dbReference type="PROSITE" id="PS51842">
    <property type="entry name" value="IF_ROD_2"/>
    <property type="match status" value="1"/>
</dbReference>
<dbReference type="SUPFAM" id="SSF64593">
    <property type="entry name" value="Intermediate filament protein, coiled coil region"/>
    <property type="match status" value="2"/>
</dbReference>
<dbReference type="GO" id="GO:0005882">
    <property type="term" value="C:intermediate filament"/>
    <property type="evidence" value="ECO:0007669"/>
    <property type="project" value="UniProtKB-KW"/>
</dbReference>
<evidence type="ECO:0000256" key="7">
    <source>
        <dbReference type="SAM" id="MobiDB-lite"/>
    </source>
</evidence>
<dbReference type="Pfam" id="PF00932">
    <property type="entry name" value="LTD"/>
    <property type="match status" value="1"/>
</dbReference>
<dbReference type="FunFam" id="1.20.5.170:FF:000058">
    <property type="entry name" value="Intermediate filament protein B"/>
    <property type="match status" value="1"/>
</dbReference>
<feature type="coiled-coil region" evidence="6">
    <location>
        <begin position="303"/>
        <end position="383"/>
    </location>
</feature>